<feature type="region of interest" description="Disordered" evidence="1">
    <location>
        <begin position="1"/>
        <end position="38"/>
    </location>
</feature>
<organism evidence="2 3">
    <name type="scientific">Brevundimonas basaltis</name>
    <dbReference type="NCBI Taxonomy" id="472166"/>
    <lineage>
        <taxon>Bacteria</taxon>
        <taxon>Pseudomonadati</taxon>
        <taxon>Pseudomonadota</taxon>
        <taxon>Alphaproteobacteria</taxon>
        <taxon>Caulobacterales</taxon>
        <taxon>Caulobacteraceae</taxon>
        <taxon>Brevundimonas</taxon>
    </lineage>
</organism>
<evidence type="ECO:0000313" key="2">
    <source>
        <dbReference type="EMBL" id="MBB5291038.1"/>
    </source>
</evidence>
<dbReference type="AlphaFoldDB" id="A0A7W8HXT4"/>
<comment type="caution">
    <text evidence="2">The sequence shown here is derived from an EMBL/GenBank/DDBJ whole genome shotgun (WGS) entry which is preliminary data.</text>
</comment>
<evidence type="ECO:0000313" key="3">
    <source>
        <dbReference type="Proteomes" id="UP000566663"/>
    </source>
</evidence>
<dbReference type="EMBL" id="JACHFZ010000001">
    <property type="protein sequence ID" value="MBB5291038.1"/>
    <property type="molecule type" value="Genomic_DNA"/>
</dbReference>
<feature type="compositionally biased region" description="Basic and acidic residues" evidence="1">
    <location>
        <begin position="8"/>
        <end position="21"/>
    </location>
</feature>
<reference evidence="2 3" key="1">
    <citation type="submission" date="2020-08" db="EMBL/GenBank/DDBJ databases">
        <title>Genomic Encyclopedia of Type Strains, Phase IV (KMG-IV): sequencing the most valuable type-strain genomes for metagenomic binning, comparative biology and taxonomic classification.</title>
        <authorList>
            <person name="Goeker M."/>
        </authorList>
    </citation>
    <scope>NUCLEOTIDE SEQUENCE [LARGE SCALE GENOMIC DNA]</scope>
    <source>
        <strain evidence="2 3">DSM 25335</strain>
    </source>
</reference>
<keyword evidence="3" id="KW-1185">Reference proteome</keyword>
<name>A0A7W8HXT4_9CAUL</name>
<sequence length="38" mass="4024">MAKGQARSNKEIRKPKAEKAKPAVSVGTSPFTQAPGKK</sequence>
<proteinExistence type="predicted"/>
<dbReference type="Proteomes" id="UP000566663">
    <property type="component" value="Unassembled WGS sequence"/>
</dbReference>
<accession>A0A7W8HXT4</accession>
<protein>
    <submittedName>
        <fullName evidence="2">Uncharacterized protein</fullName>
    </submittedName>
</protein>
<gene>
    <name evidence="2" type="ORF">HNQ67_000534</name>
</gene>
<dbReference type="RefSeq" id="WP_246347407.1">
    <property type="nucleotide sequence ID" value="NZ_BAAAFF010000004.1"/>
</dbReference>
<evidence type="ECO:0000256" key="1">
    <source>
        <dbReference type="SAM" id="MobiDB-lite"/>
    </source>
</evidence>